<dbReference type="Proteomes" id="UP000019484">
    <property type="component" value="Unassembled WGS sequence"/>
</dbReference>
<protein>
    <submittedName>
        <fullName evidence="2">Uncharacterized protein</fullName>
    </submittedName>
</protein>
<evidence type="ECO:0000313" key="3">
    <source>
        <dbReference type="Proteomes" id="UP000019484"/>
    </source>
</evidence>
<dbReference type="RefSeq" id="XP_007722336.1">
    <property type="nucleotide sequence ID" value="XM_007724146.1"/>
</dbReference>
<accession>W9YPM5</accession>
<dbReference type="GeneID" id="19158135"/>
<dbReference type="AlphaFoldDB" id="W9YPM5"/>
<proteinExistence type="predicted"/>
<gene>
    <name evidence="2" type="ORF">A1O1_03240</name>
</gene>
<dbReference type="HOGENOM" id="CLU_067143_0_0_1"/>
<name>W9YPM5_9EURO</name>
<evidence type="ECO:0000256" key="1">
    <source>
        <dbReference type="SAM" id="MobiDB-lite"/>
    </source>
</evidence>
<dbReference type="OrthoDB" id="5413827at2759"/>
<reference evidence="2 3" key="1">
    <citation type="submission" date="2013-03" db="EMBL/GenBank/DDBJ databases">
        <title>The Genome Sequence of Capronia coronata CBS 617.96.</title>
        <authorList>
            <consortium name="The Broad Institute Genomics Platform"/>
            <person name="Cuomo C."/>
            <person name="de Hoog S."/>
            <person name="Gorbushina A."/>
            <person name="Walker B."/>
            <person name="Young S.K."/>
            <person name="Zeng Q."/>
            <person name="Gargeya S."/>
            <person name="Fitzgerald M."/>
            <person name="Haas B."/>
            <person name="Abouelleil A."/>
            <person name="Allen A.W."/>
            <person name="Alvarado L."/>
            <person name="Arachchi H.M."/>
            <person name="Berlin A.M."/>
            <person name="Chapman S.B."/>
            <person name="Gainer-Dewar J."/>
            <person name="Goldberg J."/>
            <person name="Griggs A."/>
            <person name="Gujja S."/>
            <person name="Hansen M."/>
            <person name="Howarth C."/>
            <person name="Imamovic A."/>
            <person name="Ireland A."/>
            <person name="Larimer J."/>
            <person name="McCowan C."/>
            <person name="Murphy C."/>
            <person name="Pearson M."/>
            <person name="Poon T.W."/>
            <person name="Priest M."/>
            <person name="Roberts A."/>
            <person name="Saif S."/>
            <person name="Shea T."/>
            <person name="Sisk P."/>
            <person name="Sykes S."/>
            <person name="Wortman J."/>
            <person name="Nusbaum C."/>
            <person name="Birren B."/>
        </authorList>
    </citation>
    <scope>NUCLEOTIDE SEQUENCE [LARGE SCALE GENOMIC DNA]</scope>
    <source>
        <strain evidence="2 3">CBS 617.96</strain>
    </source>
</reference>
<comment type="caution">
    <text evidence="2">The sequence shown here is derived from an EMBL/GenBank/DDBJ whole genome shotgun (WGS) entry which is preliminary data.</text>
</comment>
<keyword evidence="3" id="KW-1185">Reference proteome</keyword>
<feature type="region of interest" description="Disordered" evidence="1">
    <location>
        <begin position="254"/>
        <end position="279"/>
    </location>
</feature>
<organism evidence="2 3">
    <name type="scientific">Capronia coronata CBS 617.96</name>
    <dbReference type="NCBI Taxonomy" id="1182541"/>
    <lineage>
        <taxon>Eukaryota</taxon>
        <taxon>Fungi</taxon>
        <taxon>Dikarya</taxon>
        <taxon>Ascomycota</taxon>
        <taxon>Pezizomycotina</taxon>
        <taxon>Eurotiomycetes</taxon>
        <taxon>Chaetothyriomycetidae</taxon>
        <taxon>Chaetothyriales</taxon>
        <taxon>Herpotrichiellaceae</taxon>
        <taxon>Capronia</taxon>
    </lineage>
</organism>
<evidence type="ECO:0000313" key="2">
    <source>
        <dbReference type="EMBL" id="EXJ94842.1"/>
    </source>
</evidence>
<dbReference type="EMBL" id="AMWN01000002">
    <property type="protein sequence ID" value="EXJ94842.1"/>
    <property type="molecule type" value="Genomic_DNA"/>
</dbReference>
<sequence length="279" mass="31922">MAGLWHLLNIPSEIRNQIWILAFGDQHAVRSTDEKKFLKDDCQACQANVHTYVDLSTWDEIFRPLLTCKQIFNEARQILCSSFTLHLGTSPFQQKRAAVDKEVRRIELWMHIKDDNRLETGSTMKLIGLGFPNLRQLTVHAHMRPPDSYESLCDAVSLAAAIVRLGRDRRETEVALDFDYVRHGVMFHSPHLGEIRTEDSLEEHELVVRDLIEDDAFIEAVLADDDDGDADEQAMTAALLRVARSHEQSWFERLQRRRRDHMTEGNQAGLEASASTSST</sequence>
<dbReference type="eggNOG" id="ENOG502T980">
    <property type="taxonomic scope" value="Eukaryota"/>
</dbReference>